<evidence type="ECO:0000313" key="7">
    <source>
        <dbReference type="EMBL" id="MDQ8207759.1"/>
    </source>
</evidence>
<keyword evidence="8" id="KW-1185">Reference proteome</keyword>
<feature type="domain" description="Cytochrome c" evidence="6">
    <location>
        <begin position="201"/>
        <end position="285"/>
    </location>
</feature>
<organism evidence="7 8">
    <name type="scientific">Thalassobacterium maritimum</name>
    <dbReference type="NCBI Taxonomy" id="3041265"/>
    <lineage>
        <taxon>Bacteria</taxon>
        <taxon>Pseudomonadati</taxon>
        <taxon>Verrucomicrobiota</taxon>
        <taxon>Opitutia</taxon>
        <taxon>Puniceicoccales</taxon>
        <taxon>Coraliomargaritaceae</taxon>
        <taxon>Thalassobacterium</taxon>
    </lineage>
</organism>
<keyword evidence="3 4" id="KW-0408">Iron</keyword>
<reference evidence="7 8" key="1">
    <citation type="submission" date="2023-04" db="EMBL/GenBank/DDBJ databases">
        <title>A novel bacteria isolated from coastal sediment.</title>
        <authorList>
            <person name="Liu X.-J."/>
            <person name="Du Z.-J."/>
        </authorList>
    </citation>
    <scope>NUCLEOTIDE SEQUENCE [LARGE SCALE GENOMIC DNA]</scope>
    <source>
        <strain evidence="7 8">SDUM461003</strain>
    </source>
</reference>
<evidence type="ECO:0000256" key="1">
    <source>
        <dbReference type="ARBA" id="ARBA00022617"/>
    </source>
</evidence>
<dbReference type="SUPFAM" id="SSF46626">
    <property type="entry name" value="Cytochrome c"/>
    <property type="match status" value="1"/>
</dbReference>
<dbReference type="RefSeq" id="WP_308950021.1">
    <property type="nucleotide sequence ID" value="NZ_JARXHW010000018.1"/>
</dbReference>
<evidence type="ECO:0000259" key="6">
    <source>
        <dbReference type="PROSITE" id="PS51007"/>
    </source>
</evidence>
<evidence type="ECO:0000256" key="5">
    <source>
        <dbReference type="SAM" id="SignalP"/>
    </source>
</evidence>
<dbReference type="InterPro" id="IPR009056">
    <property type="entry name" value="Cyt_c-like_dom"/>
</dbReference>
<dbReference type="Gene3D" id="1.10.760.10">
    <property type="entry name" value="Cytochrome c-like domain"/>
    <property type="match status" value="1"/>
</dbReference>
<dbReference type="PROSITE" id="PS51007">
    <property type="entry name" value="CYTC"/>
    <property type="match status" value="1"/>
</dbReference>
<dbReference type="Pfam" id="PF13442">
    <property type="entry name" value="Cytochrome_CBB3"/>
    <property type="match status" value="1"/>
</dbReference>
<evidence type="ECO:0000256" key="2">
    <source>
        <dbReference type="ARBA" id="ARBA00022723"/>
    </source>
</evidence>
<sequence>MNSYLLHTIGLCGLLSLCTQSSLLAEVAMHAEEPAEASIYFSGDWGQEGGYMTREELSEIDGFTTIREEVFPGADMADLGVLPLKSLVKALGLGPDADGFLLETTDAWESFMTLEYLEENDPVMLLYINGKGPDESEWPMFGGDIEALAPYYVFVVGDKSGYPGSPKYGMVSATQMTGIRAMNTAKRYAPFYDAPMDQLSPLAQAGRDLFLQRCNVCHQGPGNVGGNVSQRPLIVLQGHANYNEAYLRKMITNPKQFYPDTIMPNHEDFDDAKFAKIVAYLKETSALGK</sequence>
<name>A0ABU1AWW3_9BACT</name>
<dbReference type="Proteomes" id="UP001225316">
    <property type="component" value="Unassembled WGS sequence"/>
</dbReference>
<evidence type="ECO:0000256" key="4">
    <source>
        <dbReference type="PROSITE-ProRule" id="PRU00433"/>
    </source>
</evidence>
<gene>
    <name evidence="7" type="ORF">QEH52_09575</name>
</gene>
<feature type="chain" id="PRO_5046038886" evidence="5">
    <location>
        <begin position="26"/>
        <end position="289"/>
    </location>
</feature>
<keyword evidence="5" id="KW-0732">Signal</keyword>
<dbReference type="EMBL" id="JARXHW010000018">
    <property type="protein sequence ID" value="MDQ8207759.1"/>
    <property type="molecule type" value="Genomic_DNA"/>
</dbReference>
<accession>A0ABU1AWW3</accession>
<proteinExistence type="predicted"/>
<evidence type="ECO:0000313" key="8">
    <source>
        <dbReference type="Proteomes" id="UP001225316"/>
    </source>
</evidence>
<evidence type="ECO:0000256" key="3">
    <source>
        <dbReference type="ARBA" id="ARBA00023004"/>
    </source>
</evidence>
<comment type="caution">
    <text evidence="7">The sequence shown here is derived from an EMBL/GenBank/DDBJ whole genome shotgun (WGS) entry which is preliminary data.</text>
</comment>
<dbReference type="InterPro" id="IPR036909">
    <property type="entry name" value="Cyt_c-like_dom_sf"/>
</dbReference>
<feature type="signal peptide" evidence="5">
    <location>
        <begin position="1"/>
        <end position="25"/>
    </location>
</feature>
<keyword evidence="2 4" id="KW-0479">Metal-binding</keyword>
<keyword evidence="1 4" id="KW-0349">Heme</keyword>
<protein>
    <submittedName>
        <fullName evidence="7">Cytochrome c</fullName>
    </submittedName>
</protein>